<keyword evidence="16" id="KW-1185">Reference proteome</keyword>
<evidence type="ECO:0000256" key="2">
    <source>
        <dbReference type="ARBA" id="ARBA00004651"/>
    </source>
</evidence>
<dbReference type="GO" id="GO:0020037">
    <property type="term" value="F:heme binding"/>
    <property type="evidence" value="ECO:0007669"/>
    <property type="project" value="TreeGrafter"/>
</dbReference>
<sequence length="169" mass="18866">MASKIYSPAQVLLHWLSAAFILWALVMGFSVMLLDVTPGFKATIAGLNVSLSILFIPVFALRTWLRLGHVRRYGHRPGEQVAGVIHNVIYAVTALVLLTGVLMMDRPIQVFDWLTLPQPILDPEWDHRFHTLHAGCNVLLGLLVALHVLAVVKHEAVGKPVLRRMLVTR</sequence>
<evidence type="ECO:0000313" key="15">
    <source>
        <dbReference type="EMBL" id="QKZ02704.1"/>
    </source>
</evidence>
<dbReference type="EMBL" id="CP056030">
    <property type="protein sequence ID" value="QKZ02704.1"/>
    <property type="molecule type" value="Genomic_DNA"/>
</dbReference>
<feature type="domain" description="Cytochrome b561 bacterial/Ni-hydrogenase" evidence="14">
    <location>
        <begin position="6"/>
        <end position="166"/>
    </location>
</feature>
<keyword evidence="11 13" id="KW-0472">Membrane</keyword>
<comment type="similarity">
    <text evidence="12">Belongs to the cytochrome b561 family.</text>
</comment>
<name>A0A7D5H4H5_9PSED</name>
<evidence type="ECO:0000256" key="6">
    <source>
        <dbReference type="ARBA" id="ARBA00022692"/>
    </source>
</evidence>
<keyword evidence="6 13" id="KW-0812">Transmembrane</keyword>
<comment type="subcellular location">
    <subcellularLocation>
        <location evidence="2">Cell membrane</location>
        <topology evidence="2">Multi-pass membrane protein</topology>
    </subcellularLocation>
</comment>
<dbReference type="GO" id="GO:0009055">
    <property type="term" value="F:electron transfer activity"/>
    <property type="evidence" value="ECO:0007669"/>
    <property type="project" value="InterPro"/>
</dbReference>
<dbReference type="KEGG" id="pez:HWQ56_02375"/>
<keyword evidence="9 13" id="KW-1133">Transmembrane helix</keyword>
<evidence type="ECO:0000259" key="14">
    <source>
        <dbReference type="Pfam" id="PF01292"/>
    </source>
</evidence>
<dbReference type="AlphaFoldDB" id="A0A7D5H4H5"/>
<evidence type="ECO:0000256" key="12">
    <source>
        <dbReference type="ARBA" id="ARBA00037975"/>
    </source>
</evidence>
<keyword evidence="5" id="KW-0349">Heme</keyword>
<proteinExistence type="inferred from homology"/>
<dbReference type="PANTHER" id="PTHR30529">
    <property type="entry name" value="CYTOCHROME B561"/>
    <property type="match status" value="1"/>
</dbReference>
<dbReference type="PANTHER" id="PTHR30529:SF7">
    <property type="entry name" value="CYTOCHROME B561 BACTERIAL_NI-HYDROGENASE DOMAIN-CONTAINING PROTEIN"/>
    <property type="match status" value="1"/>
</dbReference>
<comment type="cofactor">
    <cofactor evidence="1">
        <name>heme b</name>
        <dbReference type="ChEBI" id="CHEBI:60344"/>
    </cofactor>
</comment>
<evidence type="ECO:0000256" key="1">
    <source>
        <dbReference type="ARBA" id="ARBA00001970"/>
    </source>
</evidence>
<dbReference type="GO" id="GO:0022904">
    <property type="term" value="P:respiratory electron transport chain"/>
    <property type="evidence" value="ECO:0007669"/>
    <property type="project" value="InterPro"/>
</dbReference>
<reference evidence="15 16" key="1">
    <citation type="submission" date="2020-06" db="EMBL/GenBank/DDBJ databases">
        <title>Pseudomonas eucalypticola sp. nov., an endophyte of Eucalyptus dunnii leaves with biocontrol ability of eucalyptus leaf blight.</title>
        <authorList>
            <person name="Liu Y."/>
            <person name="Song Z."/>
            <person name="Zeng H."/>
            <person name="Lu M."/>
            <person name="Wang X."/>
            <person name="Lian X."/>
            <person name="Zhang Q."/>
        </authorList>
    </citation>
    <scope>NUCLEOTIDE SEQUENCE [LARGE SCALE GENOMIC DNA]</scope>
    <source>
        <strain evidence="15 16">NP-1</strain>
    </source>
</reference>
<evidence type="ECO:0000313" key="16">
    <source>
        <dbReference type="Proteomes" id="UP000509568"/>
    </source>
</evidence>
<feature type="transmembrane region" description="Helical" evidence="13">
    <location>
        <begin position="132"/>
        <end position="152"/>
    </location>
</feature>
<evidence type="ECO:0000256" key="10">
    <source>
        <dbReference type="ARBA" id="ARBA00023004"/>
    </source>
</evidence>
<feature type="transmembrane region" description="Helical" evidence="13">
    <location>
        <begin position="81"/>
        <end position="104"/>
    </location>
</feature>
<evidence type="ECO:0000256" key="3">
    <source>
        <dbReference type="ARBA" id="ARBA00022448"/>
    </source>
</evidence>
<dbReference type="InterPro" id="IPR011577">
    <property type="entry name" value="Cyt_b561_bac/Ni-Hgenase"/>
</dbReference>
<dbReference type="InterPro" id="IPR016174">
    <property type="entry name" value="Di-haem_cyt_TM"/>
</dbReference>
<keyword evidence="10" id="KW-0408">Iron</keyword>
<evidence type="ECO:0000256" key="9">
    <source>
        <dbReference type="ARBA" id="ARBA00022989"/>
    </source>
</evidence>
<evidence type="ECO:0000256" key="4">
    <source>
        <dbReference type="ARBA" id="ARBA00022475"/>
    </source>
</evidence>
<evidence type="ECO:0000256" key="5">
    <source>
        <dbReference type="ARBA" id="ARBA00022617"/>
    </source>
</evidence>
<feature type="transmembrane region" description="Helical" evidence="13">
    <location>
        <begin position="40"/>
        <end position="61"/>
    </location>
</feature>
<organism evidence="15 16">
    <name type="scientific">Pseudomonas eucalypticola</name>
    <dbReference type="NCBI Taxonomy" id="2599595"/>
    <lineage>
        <taxon>Bacteria</taxon>
        <taxon>Pseudomonadati</taxon>
        <taxon>Pseudomonadota</taxon>
        <taxon>Gammaproteobacteria</taxon>
        <taxon>Pseudomonadales</taxon>
        <taxon>Pseudomonadaceae</taxon>
        <taxon>Pseudomonas</taxon>
    </lineage>
</organism>
<dbReference type="InterPro" id="IPR052168">
    <property type="entry name" value="Cytochrome_b561_oxidase"/>
</dbReference>
<dbReference type="GO" id="GO:0005886">
    <property type="term" value="C:plasma membrane"/>
    <property type="evidence" value="ECO:0007669"/>
    <property type="project" value="UniProtKB-SubCell"/>
</dbReference>
<protein>
    <submittedName>
        <fullName evidence="15">Cytochrome b/b6 domain-containing protein</fullName>
    </submittedName>
</protein>
<keyword evidence="4" id="KW-1003">Cell membrane</keyword>
<dbReference type="RefSeq" id="WP_176569691.1">
    <property type="nucleotide sequence ID" value="NZ_CP056030.1"/>
</dbReference>
<evidence type="ECO:0000256" key="8">
    <source>
        <dbReference type="ARBA" id="ARBA00022982"/>
    </source>
</evidence>
<feature type="transmembrane region" description="Helical" evidence="13">
    <location>
        <begin position="12"/>
        <end position="34"/>
    </location>
</feature>
<dbReference type="GO" id="GO:0046872">
    <property type="term" value="F:metal ion binding"/>
    <property type="evidence" value="ECO:0007669"/>
    <property type="project" value="UniProtKB-KW"/>
</dbReference>
<evidence type="ECO:0000256" key="7">
    <source>
        <dbReference type="ARBA" id="ARBA00022723"/>
    </source>
</evidence>
<keyword evidence="8" id="KW-0249">Electron transport</keyword>
<gene>
    <name evidence="15" type="ORF">HWQ56_02375</name>
</gene>
<dbReference type="SUPFAM" id="SSF81342">
    <property type="entry name" value="Transmembrane di-heme cytochromes"/>
    <property type="match status" value="1"/>
</dbReference>
<dbReference type="Proteomes" id="UP000509568">
    <property type="component" value="Chromosome"/>
</dbReference>
<keyword evidence="7" id="KW-0479">Metal-binding</keyword>
<dbReference type="Pfam" id="PF01292">
    <property type="entry name" value="Ni_hydr_CYTB"/>
    <property type="match status" value="1"/>
</dbReference>
<evidence type="ECO:0000256" key="13">
    <source>
        <dbReference type="SAM" id="Phobius"/>
    </source>
</evidence>
<keyword evidence="3" id="KW-0813">Transport</keyword>
<accession>A0A7D5H4H5</accession>
<evidence type="ECO:0000256" key="11">
    <source>
        <dbReference type="ARBA" id="ARBA00023136"/>
    </source>
</evidence>